<evidence type="ECO:0000313" key="10">
    <source>
        <dbReference type="Proteomes" id="UP000242592"/>
    </source>
</evidence>
<keyword evidence="5 7" id="KW-1133">Transmembrane helix</keyword>
<feature type="transmembrane region" description="Helical" evidence="7">
    <location>
        <begin position="513"/>
        <end position="537"/>
    </location>
</feature>
<feature type="transmembrane region" description="Helical" evidence="7">
    <location>
        <begin position="641"/>
        <end position="661"/>
    </location>
</feature>
<dbReference type="Gene3D" id="1.10.3720.10">
    <property type="entry name" value="MetI-like"/>
    <property type="match status" value="1"/>
</dbReference>
<dbReference type="SUPFAM" id="SSF161098">
    <property type="entry name" value="MetI-like"/>
    <property type="match status" value="1"/>
</dbReference>
<dbReference type="Proteomes" id="UP000242592">
    <property type="component" value="Unassembled WGS sequence"/>
</dbReference>
<dbReference type="STRING" id="1123380.SAMN02745199_0407"/>
<reference evidence="10" key="1">
    <citation type="submission" date="2016-11" db="EMBL/GenBank/DDBJ databases">
        <authorList>
            <person name="Varghese N."/>
            <person name="Submissions S."/>
        </authorList>
    </citation>
    <scope>NUCLEOTIDE SEQUENCE [LARGE SCALE GENOMIC DNA]</scope>
    <source>
        <strain evidence="10">DSM 15807</strain>
    </source>
</reference>
<evidence type="ECO:0000256" key="7">
    <source>
        <dbReference type="RuleBase" id="RU363032"/>
    </source>
</evidence>
<keyword evidence="2 7" id="KW-0813">Transport</keyword>
<proteinExistence type="inferred from homology"/>
<dbReference type="InterPro" id="IPR000515">
    <property type="entry name" value="MetI-like"/>
</dbReference>
<keyword evidence="10" id="KW-1185">Reference proteome</keyword>
<keyword evidence="4 7" id="KW-0812">Transmembrane</keyword>
<keyword evidence="3" id="KW-1003">Cell membrane</keyword>
<feature type="domain" description="ABC transmembrane type-1" evidence="8">
    <location>
        <begin position="514"/>
        <end position="703"/>
    </location>
</feature>
<dbReference type="RefSeq" id="WP_073071584.1">
    <property type="nucleotide sequence ID" value="NZ_FQXN01000001.1"/>
</dbReference>
<feature type="transmembrane region" description="Helical" evidence="7">
    <location>
        <begin position="549"/>
        <end position="570"/>
    </location>
</feature>
<name>A0A1M5R8Z7_9BACT</name>
<dbReference type="AlphaFoldDB" id="A0A1M5R8Z7"/>
<feature type="transmembrane region" description="Helical" evidence="7">
    <location>
        <begin position="7"/>
        <end position="26"/>
    </location>
</feature>
<dbReference type="PANTHER" id="PTHR43744:SF12">
    <property type="entry name" value="ABC TRANSPORTER PERMEASE PROTEIN MG189-RELATED"/>
    <property type="match status" value="1"/>
</dbReference>
<evidence type="ECO:0000256" key="1">
    <source>
        <dbReference type="ARBA" id="ARBA00004651"/>
    </source>
</evidence>
<organism evidence="9 10">
    <name type="scientific">Thermosipho atlanticus DSM 15807</name>
    <dbReference type="NCBI Taxonomy" id="1123380"/>
    <lineage>
        <taxon>Bacteria</taxon>
        <taxon>Thermotogati</taxon>
        <taxon>Thermotogota</taxon>
        <taxon>Thermotogae</taxon>
        <taxon>Thermotogales</taxon>
        <taxon>Fervidobacteriaceae</taxon>
        <taxon>Thermosipho</taxon>
    </lineage>
</organism>
<gene>
    <name evidence="9" type="ORF">SAMN02745199_0407</name>
</gene>
<evidence type="ECO:0000256" key="4">
    <source>
        <dbReference type="ARBA" id="ARBA00022692"/>
    </source>
</evidence>
<evidence type="ECO:0000259" key="8">
    <source>
        <dbReference type="PROSITE" id="PS50928"/>
    </source>
</evidence>
<evidence type="ECO:0000256" key="3">
    <source>
        <dbReference type="ARBA" id="ARBA00022475"/>
    </source>
</evidence>
<protein>
    <submittedName>
        <fullName evidence="9">Carbohydrate ABC transporter membrane protein 2, CUT1 family</fullName>
    </submittedName>
</protein>
<evidence type="ECO:0000313" key="9">
    <source>
        <dbReference type="EMBL" id="SHH22805.1"/>
    </source>
</evidence>
<evidence type="ECO:0000256" key="6">
    <source>
        <dbReference type="ARBA" id="ARBA00023136"/>
    </source>
</evidence>
<accession>A0A1M5R8Z7</accession>
<dbReference type="CDD" id="cd06261">
    <property type="entry name" value="TM_PBP2"/>
    <property type="match status" value="1"/>
</dbReference>
<comment type="subcellular location">
    <subcellularLocation>
        <location evidence="1 7">Cell membrane</location>
        <topology evidence="1 7">Multi-pass membrane protein</topology>
    </subcellularLocation>
</comment>
<dbReference type="PROSITE" id="PS50928">
    <property type="entry name" value="ABC_TM1"/>
    <property type="match status" value="1"/>
</dbReference>
<comment type="similarity">
    <text evidence="7">Belongs to the binding-protein-dependent transport system permease family.</text>
</comment>
<feature type="transmembrane region" description="Helical" evidence="7">
    <location>
        <begin position="681"/>
        <end position="703"/>
    </location>
</feature>
<dbReference type="GO" id="GO:0005886">
    <property type="term" value="C:plasma membrane"/>
    <property type="evidence" value="ECO:0007669"/>
    <property type="project" value="UniProtKB-SubCell"/>
</dbReference>
<dbReference type="Pfam" id="PF00528">
    <property type="entry name" value="BPD_transp_1"/>
    <property type="match status" value="1"/>
</dbReference>
<keyword evidence="6 7" id="KW-0472">Membrane</keyword>
<sequence length="717" mass="82911">MKKLIIYLLLSFGFVIMILPFAWMLVTSFKLPSEVQEWPPKWHSKNFFTHREVKVNVKLGAVKTVKGISLSEALSFTSSTNEVNNVLNIVVDDDPFYRGTLFIDTKNFDYIEFADVNAFKNWLNNVDNFANFSTETPEKFFEEVFLYYKSGPTPYFQRLNYYSNLAKRIDGALQGIKLIERFIDRRIKDENERERFREFLKIKGEEIQNVKEELSKYKSGKYLILTDEEIENIYKTLNKLNLNYDGENELLNVYNSKVVNVFDDEITKVKFYLDTINYFKNIQTKKIDKPIIAKSISKSEKIKLLKEELKKFEDVQLLSKVISEYGYENLPENFSKSIDTFIKEKYNISSSQLIDLKSLTVTFKNVLINNKIDYKQILSKGSLDTLLDYADLKLLSSSTYRIFKSKLETYSHINNLHALVKDLIVYSDYLDQVRRVYNNSLNAWKIVEAPSFVKAVRVKNGEVIEVELEGVSPIYLSDNSIKKVSLSFSFGETLANIFQNYVDAWRSAPFGRYYFNTVLVATVTTILEIILASMAAYAFSWMNFPGRNFIFGLFLATMMVPGEVLLVPNFITISKFGWIDTYYALIVPWIVSVFAIFLMRQHFLALPKELFDAAKIDGCSHWKFLWQIVVPLSKPVIITGALLKFVGSWNAFLWVLIVTNSDKFRTLPVGLQNFSSDVGTLYNQLMAAATFSILPVIILFLLTQKYFIRGIARTGLK</sequence>
<feature type="transmembrane region" description="Helical" evidence="7">
    <location>
        <begin position="582"/>
        <end position="599"/>
    </location>
</feature>
<dbReference type="InterPro" id="IPR035906">
    <property type="entry name" value="MetI-like_sf"/>
</dbReference>
<dbReference type="GO" id="GO:0055085">
    <property type="term" value="P:transmembrane transport"/>
    <property type="evidence" value="ECO:0007669"/>
    <property type="project" value="InterPro"/>
</dbReference>
<evidence type="ECO:0000256" key="5">
    <source>
        <dbReference type="ARBA" id="ARBA00022989"/>
    </source>
</evidence>
<evidence type="ECO:0000256" key="2">
    <source>
        <dbReference type="ARBA" id="ARBA00022448"/>
    </source>
</evidence>
<dbReference type="EMBL" id="FQXN01000001">
    <property type="protein sequence ID" value="SHH22805.1"/>
    <property type="molecule type" value="Genomic_DNA"/>
</dbReference>
<dbReference type="PANTHER" id="PTHR43744">
    <property type="entry name" value="ABC TRANSPORTER PERMEASE PROTEIN MG189-RELATED-RELATED"/>
    <property type="match status" value="1"/>
</dbReference>